<protein>
    <submittedName>
        <fullName evidence="2">Uncharacterized protein</fullName>
    </submittedName>
</protein>
<evidence type="ECO:0000313" key="3">
    <source>
        <dbReference type="Proteomes" id="UP000250235"/>
    </source>
</evidence>
<dbReference type="Proteomes" id="UP000250235">
    <property type="component" value="Unassembled WGS sequence"/>
</dbReference>
<evidence type="ECO:0000256" key="1">
    <source>
        <dbReference type="SAM" id="MobiDB-lite"/>
    </source>
</evidence>
<name>A0A2Z7BB12_9LAMI</name>
<evidence type="ECO:0000313" key="2">
    <source>
        <dbReference type="EMBL" id="KZV28994.1"/>
    </source>
</evidence>
<gene>
    <name evidence="2" type="ORF">F511_44232</name>
</gene>
<keyword evidence="3" id="KW-1185">Reference proteome</keyword>
<feature type="region of interest" description="Disordered" evidence="1">
    <location>
        <begin position="81"/>
        <end position="111"/>
    </location>
</feature>
<accession>A0A2Z7BB12</accession>
<feature type="compositionally biased region" description="Basic and acidic residues" evidence="1">
    <location>
        <begin position="90"/>
        <end position="111"/>
    </location>
</feature>
<organism evidence="2 3">
    <name type="scientific">Dorcoceras hygrometricum</name>
    <dbReference type="NCBI Taxonomy" id="472368"/>
    <lineage>
        <taxon>Eukaryota</taxon>
        <taxon>Viridiplantae</taxon>
        <taxon>Streptophyta</taxon>
        <taxon>Embryophyta</taxon>
        <taxon>Tracheophyta</taxon>
        <taxon>Spermatophyta</taxon>
        <taxon>Magnoliopsida</taxon>
        <taxon>eudicotyledons</taxon>
        <taxon>Gunneridae</taxon>
        <taxon>Pentapetalae</taxon>
        <taxon>asterids</taxon>
        <taxon>lamiids</taxon>
        <taxon>Lamiales</taxon>
        <taxon>Gesneriaceae</taxon>
        <taxon>Didymocarpoideae</taxon>
        <taxon>Trichosporeae</taxon>
        <taxon>Loxocarpinae</taxon>
        <taxon>Dorcoceras</taxon>
    </lineage>
</organism>
<sequence length="111" mass="12521">MSFSKVYTTAFFLRAKIQQMVLATMDSAEAQRQKNSAEALSEEKISWNDEDFSKVYTTAFFLRAKIQQMVLATMDSAEAQRQKNSAEALSEEKISWNDEDQLVHKDGSAGA</sequence>
<dbReference type="AlphaFoldDB" id="A0A2Z7BB12"/>
<dbReference type="EMBL" id="KV009867">
    <property type="protein sequence ID" value="KZV28994.1"/>
    <property type="molecule type" value="Genomic_DNA"/>
</dbReference>
<reference evidence="2 3" key="1">
    <citation type="journal article" date="2015" name="Proc. Natl. Acad. Sci. U.S.A.">
        <title>The resurrection genome of Boea hygrometrica: A blueprint for survival of dehydration.</title>
        <authorList>
            <person name="Xiao L."/>
            <person name="Yang G."/>
            <person name="Zhang L."/>
            <person name="Yang X."/>
            <person name="Zhao S."/>
            <person name="Ji Z."/>
            <person name="Zhou Q."/>
            <person name="Hu M."/>
            <person name="Wang Y."/>
            <person name="Chen M."/>
            <person name="Xu Y."/>
            <person name="Jin H."/>
            <person name="Xiao X."/>
            <person name="Hu G."/>
            <person name="Bao F."/>
            <person name="Hu Y."/>
            <person name="Wan P."/>
            <person name="Li L."/>
            <person name="Deng X."/>
            <person name="Kuang T."/>
            <person name="Xiang C."/>
            <person name="Zhu J.K."/>
            <person name="Oliver M.J."/>
            <person name="He Y."/>
        </authorList>
    </citation>
    <scope>NUCLEOTIDE SEQUENCE [LARGE SCALE GENOMIC DNA]</scope>
    <source>
        <strain evidence="3">cv. XS01</strain>
    </source>
</reference>
<proteinExistence type="predicted"/>